<accession>A0A023BDG8</accession>
<reference evidence="2" key="1">
    <citation type="submission" date="2013-12" db="EMBL/GenBank/DDBJ databases">
        <authorList>
            <person name="Omoto C.K."/>
            <person name="Sibley D."/>
            <person name="Venepally P."/>
            <person name="Hadjithomas M."/>
            <person name="Karamycheva S."/>
            <person name="Brunk B."/>
            <person name="Roos D."/>
            <person name="Caler E."/>
            <person name="Lorenzi H."/>
        </authorList>
    </citation>
    <scope>NUCLEOTIDE SEQUENCE</scope>
</reference>
<keyword evidence="3" id="KW-1185">Reference proteome</keyword>
<dbReference type="GeneID" id="22910468"/>
<dbReference type="AlphaFoldDB" id="A0A023BDG8"/>
<gene>
    <name evidence="2" type="ORF">GNI_005300</name>
</gene>
<feature type="region of interest" description="Disordered" evidence="1">
    <location>
        <begin position="1"/>
        <end position="172"/>
    </location>
</feature>
<feature type="compositionally biased region" description="Polar residues" evidence="1">
    <location>
        <begin position="34"/>
        <end position="49"/>
    </location>
</feature>
<evidence type="ECO:0000313" key="2">
    <source>
        <dbReference type="EMBL" id="EZG88182.1"/>
    </source>
</evidence>
<dbReference type="Proteomes" id="UP000019763">
    <property type="component" value="Unassembled WGS sequence"/>
</dbReference>
<dbReference type="RefSeq" id="XP_011128606.1">
    <property type="nucleotide sequence ID" value="XM_011130304.1"/>
</dbReference>
<feature type="compositionally biased region" description="Polar residues" evidence="1">
    <location>
        <begin position="78"/>
        <end position="90"/>
    </location>
</feature>
<dbReference type="VEuPathDB" id="CryptoDB:GNI_005300"/>
<organism evidence="2 3">
    <name type="scientific">Gregarina niphandrodes</name>
    <name type="common">Septate eugregarine</name>
    <dbReference type="NCBI Taxonomy" id="110365"/>
    <lineage>
        <taxon>Eukaryota</taxon>
        <taxon>Sar</taxon>
        <taxon>Alveolata</taxon>
        <taxon>Apicomplexa</taxon>
        <taxon>Conoidasida</taxon>
        <taxon>Gregarinasina</taxon>
        <taxon>Eugregarinorida</taxon>
        <taxon>Gregarinidae</taxon>
        <taxon>Gregarina</taxon>
    </lineage>
</organism>
<feature type="compositionally biased region" description="Polar residues" evidence="1">
    <location>
        <begin position="134"/>
        <end position="161"/>
    </location>
</feature>
<dbReference type="EMBL" id="AFNH02000040">
    <property type="protein sequence ID" value="EZG88182.1"/>
    <property type="molecule type" value="Genomic_DNA"/>
</dbReference>
<evidence type="ECO:0000256" key="1">
    <source>
        <dbReference type="SAM" id="MobiDB-lite"/>
    </source>
</evidence>
<proteinExistence type="predicted"/>
<evidence type="ECO:0000313" key="3">
    <source>
        <dbReference type="Proteomes" id="UP000019763"/>
    </source>
</evidence>
<protein>
    <submittedName>
        <fullName evidence="2">Uncharacterized protein</fullName>
    </submittedName>
</protein>
<sequence>MEKGGRRDQSIWPLVVNAGRIDDDDDGSDERSTVKSSTSGVYGTSSPSNLGGGRGAEASDRKPPSAVGSKGSGLDNGLKNNFSPTSQFTMTKWAGPVHPGRNPSAAVPSHQADGPLELNSHVGTEPNADPSSGGDPNSVVNPSSGPDPSSGAKTLGTSSEESLLAKCTSFQR</sequence>
<comment type="caution">
    <text evidence="2">The sequence shown here is derived from an EMBL/GenBank/DDBJ whole genome shotgun (WGS) entry which is preliminary data.</text>
</comment>
<name>A0A023BDG8_GRENI</name>